<proteinExistence type="predicted"/>
<dbReference type="Gene3D" id="3.30.700.10">
    <property type="entry name" value="Glycoprotein, Type 4 Pilin"/>
    <property type="match status" value="1"/>
</dbReference>
<keyword evidence="1" id="KW-0488">Methylation</keyword>
<keyword evidence="2" id="KW-0472">Membrane</keyword>
<dbReference type="InterPro" id="IPR000983">
    <property type="entry name" value="Bac_GSPG_pilin"/>
</dbReference>
<dbReference type="PRINTS" id="PR00813">
    <property type="entry name" value="BCTERIALGSPG"/>
</dbReference>
<sequence length="163" mass="17872">MLKLRKSGPVLHAGYTTIELLVVMAVMGILATAAMPLVELTATRNKERELKQSLWEIRRAIDSYKQAYDAGRIGKGEQGSGYPPSLAVLVQGVPDLAAGGQTMYLLRRIPKDPFAPADVKAEMSWGLRSYLSPPDEPKEGADVFDVYSTSDKVGMNGIAYRLW</sequence>
<keyword evidence="2" id="KW-1133">Transmembrane helix</keyword>
<dbReference type="GO" id="GO:0015627">
    <property type="term" value="C:type II protein secretion system complex"/>
    <property type="evidence" value="ECO:0007669"/>
    <property type="project" value="InterPro"/>
</dbReference>
<keyword evidence="2" id="KW-0812">Transmembrane</keyword>
<dbReference type="Proteomes" id="UP000182489">
    <property type="component" value="Unassembled WGS sequence"/>
</dbReference>
<evidence type="ECO:0000313" key="3">
    <source>
        <dbReference type="EMBL" id="SFX46813.1"/>
    </source>
</evidence>
<dbReference type="SUPFAM" id="SSF54523">
    <property type="entry name" value="Pili subunits"/>
    <property type="match status" value="1"/>
</dbReference>
<evidence type="ECO:0000313" key="4">
    <source>
        <dbReference type="Proteomes" id="UP000182489"/>
    </source>
</evidence>
<dbReference type="RefSeq" id="WP_072454197.1">
    <property type="nucleotide sequence ID" value="NZ_FPKH01000001.1"/>
</dbReference>
<evidence type="ECO:0000256" key="1">
    <source>
        <dbReference type="ARBA" id="ARBA00022481"/>
    </source>
</evidence>
<name>A0AB38C7A3_9BURK</name>
<gene>
    <name evidence="3" type="ORF">SAMN03097694_2333</name>
</gene>
<comment type="caution">
    <text evidence="3">The sequence shown here is derived from an EMBL/GenBank/DDBJ whole genome shotgun (WGS) entry which is preliminary data.</text>
</comment>
<dbReference type="InterPro" id="IPR012902">
    <property type="entry name" value="N_methyl_site"/>
</dbReference>
<dbReference type="AlphaFoldDB" id="A0AB38C7A3"/>
<accession>A0AB38C7A3</accession>
<dbReference type="NCBIfam" id="TIGR02532">
    <property type="entry name" value="IV_pilin_GFxxxE"/>
    <property type="match status" value="1"/>
</dbReference>
<dbReference type="InterPro" id="IPR045584">
    <property type="entry name" value="Pilin-like"/>
</dbReference>
<protein>
    <submittedName>
        <fullName evidence="3">General secretion pathway protein G</fullName>
    </submittedName>
</protein>
<organism evidence="3 4">
    <name type="scientific">Janthinobacterium lividum</name>
    <dbReference type="NCBI Taxonomy" id="29581"/>
    <lineage>
        <taxon>Bacteria</taxon>
        <taxon>Pseudomonadati</taxon>
        <taxon>Pseudomonadota</taxon>
        <taxon>Betaproteobacteria</taxon>
        <taxon>Burkholderiales</taxon>
        <taxon>Oxalobacteraceae</taxon>
        <taxon>Janthinobacterium</taxon>
    </lineage>
</organism>
<feature type="transmembrane region" description="Helical" evidence="2">
    <location>
        <begin position="20"/>
        <end position="42"/>
    </location>
</feature>
<reference evidence="3 4" key="1">
    <citation type="submission" date="2016-11" db="EMBL/GenBank/DDBJ databases">
        <authorList>
            <person name="Varghese N."/>
            <person name="Submissions S."/>
        </authorList>
    </citation>
    <scope>NUCLEOTIDE SEQUENCE [LARGE SCALE GENOMIC DNA]</scope>
    <source>
        <strain evidence="3 4">NFR18</strain>
    </source>
</reference>
<dbReference type="GO" id="GO:0015628">
    <property type="term" value="P:protein secretion by the type II secretion system"/>
    <property type="evidence" value="ECO:0007669"/>
    <property type="project" value="InterPro"/>
</dbReference>
<evidence type="ECO:0000256" key="2">
    <source>
        <dbReference type="SAM" id="Phobius"/>
    </source>
</evidence>
<dbReference type="PROSITE" id="PS00409">
    <property type="entry name" value="PROKAR_NTER_METHYL"/>
    <property type="match status" value="1"/>
</dbReference>
<dbReference type="EMBL" id="FPKH01000001">
    <property type="protein sequence ID" value="SFX46813.1"/>
    <property type="molecule type" value="Genomic_DNA"/>
</dbReference>